<dbReference type="EMBL" id="SODP01000002">
    <property type="protein sequence ID" value="TDW70478.1"/>
    <property type="molecule type" value="Genomic_DNA"/>
</dbReference>
<keyword evidence="3" id="KW-1185">Reference proteome</keyword>
<reference evidence="2 3" key="1">
    <citation type="submission" date="2019-03" db="EMBL/GenBank/DDBJ databases">
        <title>Genomic Encyclopedia of Type Strains, Phase III (KMG-III): the genomes of soil and plant-associated and newly described type strains.</title>
        <authorList>
            <person name="Whitman W."/>
        </authorList>
    </citation>
    <scope>NUCLEOTIDE SEQUENCE [LARGE SCALE GENOMIC DNA]</scope>
    <source>
        <strain evidence="2 3">VKM Ac-2573</strain>
    </source>
</reference>
<protein>
    <submittedName>
        <fullName evidence="2">Uncharacterized protein</fullName>
    </submittedName>
</protein>
<gene>
    <name evidence="2" type="ORF">EV653_4522</name>
</gene>
<feature type="transmembrane region" description="Helical" evidence="1">
    <location>
        <begin position="59"/>
        <end position="80"/>
    </location>
</feature>
<evidence type="ECO:0000313" key="3">
    <source>
        <dbReference type="Proteomes" id="UP000295146"/>
    </source>
</evidence>
<evidence type="ECO:0000256" key="1">
    <source>
        <dbReference type="SAM" id="Phobius"/>
    </source>
</evidence>
<dbReference type="Proteomes" id="UP000295146">
    <property type="component" value="Unassembled WGS sequence"/>
</dbReference>
<comment type="caution">
    <text evidence="2">The sequence shown here is derived from an EMBL/GenBank/DDBJ whole genome shotgun (WGS) entry which is preliminary data.</text>
</comment>
<dbReference type="RefSeq" id="WP_238159963.1">
    <property type="nucleotide sequence ID" value="NZ_SODP01000002.1"/>
</dbReference>
<organism evidence="2 3">
    <name type="scientific">Kribbella pratensis</name>
    <dbReference type="NCBI Taxonomy" id="2512112"/>
    <lineage>
        <taxon>Bacteria</taxon>
        <taxon>Bacillati</taxon>
        <taxon>Actinomycetota</taxon>
        <taxon>Actinomycetes</taxon>
        <taxon>Propionibacteriales</taxon>
        <taxon>Kribbellaceae</taxon>
        <taxon>Kribbella</taxon>
    </lineage>
</organism>
<name>A0A4R8C3T3_9ACTN</name>
<evidence type="ECO:0000313" key="2">
    <source>
        <dbReference type="EMBL" id="TDW70478.1"/>
    </source>
</evidence>
<keyword evidence="1" id="KW-1133">Transmembrane helix</keyword>
<proteinExistence type="predicted"/>
<accession>A0A4R8C3T3</accession>
<keyword evidence="1" id="KW-0812">Transmembrane</keyword>
<sequence length="97" mass="10508">MKLLGSARRNSSAVLLVVQLLGVLAHPAMEGSPPGRVAVEIPRHPGRRTVIARRVRPELFATGATFTLVAWGFAYLYVFVQVVSRLVGLTLTKPSNT</sequence>
<keyword evidence="1" id="KW-0472">Membrane</keyword>
<dbReference type="AlphaFoldDB" id="A0A4R8C3T3"/>